<dbReference type="InterPro" id="IPR051954">
    <property type="entry name" value="tRNA_methyltransferase_THADA"/>
</dbReference>
<comment type="caution">
    <text evidence="6">The sequence shown here is derived from an EMBL/GenBank/DDBJ whole genome shotgun (WGS) entry which is preliminary data.</text>
</comment>
<dbReference type="InterPro" id="IPR016024">
    <property type="entry name" value="ARM-type_fold"/>
</dbReference>
<feature type="domain" description="tRNA (32-2'-O)-methyltransferase regulator THADA-like TPR repeats region" evidence="4">
    <location>
        <begin position="592"/>
        <end position="889"/>
    </location>
</feature>
<dbReference type="InterPro" id="IPR019442">
    <property type="entry name" value="THADA/TRM732_DUF2428"/>
</dbReference>
<sequence>MTEKTRHGNRPKSLPKLVFSKWKAILNEYAEAHLNVVYIPAVIVLQELVRKEDEPWEQQVMHLKLAAKALQAKPIDELQESDLEQIRTIVEPIASSGYFAAAENLSRRHFIPLIEAAAKYCPTTQLQQCYEQYISINDRPLSFDNHNLSQKALTILGTLDFGIGKNMVTQLLKNTLWFLTLSLGSCQQLLLKSTSEVDTKDTAHLSTKISTTQTLEIDRLMSDLQHLTKTILALVSRFGVGKQLAFSELAETSQDDEVRLISTLIKILLDMSTNTSVYIKECNQLAGMTLAAIINLAQEPTFSRDWALGWFFTTADKTTHAANKMSKTFQTTPPPSLILNGWADRDGPMLSIVRGLVSNLRKEVLLEPITSPIQVTEPLVGAGPMQNLHQILFHSINLFCSRAELDSQSKVIAFESMAMWLLETKNIMLSSSKDPQTMHELDIVLTRENIDRLICYVWDYWDDPVDALQHKVRSIFELVLSIMDVKSDCYNTKQDFQSFLFSLLKELMMMDWHRKAFSKLGTAAFLQVEPDFIWKCLREMDSLVLSPQITALILTFLYRRVEETIPGYSPFKGQNAKLKAKDDQAQLAINNWIGLWMTPVLKCMTSSSDLLRRNASGFILQPLFKICSQSFWDMMNLMQDTQHACWSLLNHQYRLHAFIAVLKVGRSLDIVEGNAYTMNDTKTESRMISVNTLKLAIYHLDPQVRIDALGLICESRKAASTVTAIELDMLKLFLPLNMNCTSPEFRQKLCAHLTKFMTRLKGNLYAQYRNYKSRHTFAEKNAGKRSEKDIQQALAEAADIWKDISYAKNFLFWLNEHVMSSLYPGSSYQRVSTALRILSILVKIFGVDDLPAPEGFTVRPDFPFKIPLASARNTKILIESLMNPYDFNRLQAFEILSEFPTPLPGVESEEDVQHLLWWGLNNVVSTRAGESDSGAMIFRLIFTKYVVGLGLDLAPEQTSNGKHSVRHATDGAAAVIFTERLLDLLEKQVEIAKNNLLYAAQHQPIHGTLLALQYVFRELDYTSEQVHGRLAEWRQTHTRALALVHTVCATVMDVLSNPSPEGNVPASFREMEEAIDDLIGEEDDIEETEGFGPKHQVILSCCWRAVKEASSLLEVIISRAPVSLKDSEETVITYSDMVESGVLLRVLLTSIRHRGAFSAVYPAYVSLNARLLTSSVSTIRQLPSNWLEENLTSLTSSNISITRRSAGLPLCILAIVSSEPSSKKELLDRAMKQLFRLSSTEPAPDSDQKIDLPQVHAYNILRTIFMDSKLGNSVLEYASEGFSLAITGFSSSSWAIRNCSVMLFSTLLQRTFGTKKTRDEHSNVNKLTGREFFTRYPHLHPYLLKELDAAVKQLLTNTMATSVHPGLYPILTLLSRLHPSVMDGADKVTAMSPFVPLVSKCAAGCIFKTREMAARALVPLVSSTNLVQTTVQLLTLDEQLSQNEIHGRLLQVQFLLRGHLYQNPLQDSLIEFIKSVPPAILASIDMLRGYKLSYMTHALLLEIVREFFLACNWIEKGARNEFLEGNEFSSLRDVIFEHCHQGIFDTDISGIGAYLLRQKMADIIVSASFKKGSSLGDILHLMQDRDYEVRLIVMEKLKDHFNAPGVTVKNVSEFYTVQEKLIQMTYGAEKHLNCYTLACRFLMSFQTSTPYLEDISVRLGFSLEQYWHQLIKQFEERKSLSVTEALLPLLGALLSQILRGDHDNNWKQQCLSIWSRYISVYSHQNSALSLREASSESIRYIANSLFTQDEPYMDSAALSAQLAIVRLLQDDDIDVRHSMASVVSDALSLSAPVHPERAVELVYKHLSKRSIYSAHLQEHLYQVLTDGKSPRSILDDQIFSTKTLFAKETPNIYKEDLIDIQWASINLYSLRIQQPTQCIEWIRSHYIVYVEKTIKEVLDLLPRLTDLSAAVSERECAK</sequence>
<dbReference type="GO" id="GO:0030488">
    <property type="term" value="P:tRNA methylation"/>
    <property type="evidence" value="ECO:0007669"/>
    <property type="project" value="TreeGrafter"/>
</dbReference>
<dbReference type="Pfam" id="PF25150">
    <property type="entry name" value="TPR_Trm732"/>
    <property type="match status" value="1"/>
</dbReference>
<dbReference type="Pfam" id="PF10350">
    <property type="entry name" value="DUF2428"/>
    <property type="match status" value="1"/>
</dbReference>
<reference evidence="6" key="1">
    <citation type="submission" date="2020-01" db="EMBL/GenBank/DDBJ databases">
        <title>Genome Sequencing of Three Apophysomyces-Like Fungal Strains Confirms a Novel Fungal Genus in the Mucoromycota with divergent Burkholderia-like Endosymbiotic Bacteria.</title>
        <authorList>
            <person name="Stajich J.E."/>
            <person name="Macias A.M."/>
            <person name="Carter-House D."/>
            <person name="Lovett B."/>
            <person name="Kasson L.R."/>
            <person name="Berry K."/>
            <person name="Grigoriev I."/>
            <person name="Chang Y."/>
            <person name="Spatafora J."/>
            <person name="Kasson M.T."/>
        </authorList>
    </citation>
    <scope>NUCLEOTIDE SEQUENCE</scope>
    <source>
        <strain evidence="6">NRRL A-21654</strain>
    </source>
</reference>
<evidence type="ECO:0000259" key="3">
    <source>
        <dbReference type="Pfam" id="PF10350"/>
    </source>
</evidence>
<dbReference type="SUPFAM" id="SSF48371">
    <property type="entry name" value="ARM repeat"/>
    <property type="match status" value="2"/>
</dbReference>
<dbReference type="InterPro" id="IPR056842">
    <property type="entry name" value="THADA-like_TPR_C"/>
</dbReference>
<feature type="domain" description="tRNA (32-2'-O)-methyltransferase regulator THADA-like C-terminal TPR repeats region" evidence="5">
    <location>
        <begin position="1297"/>
        <end position="1455"/>
    </location>
</feature>
<organism evidence="6 7">
    <name type="scientific">Apophysomyces ossiformis</name>
    <dbReference type="NCBI Taxonomy" id="679940"/>
    <lineage>
        <taxon>Eukaryota</taxon>
        <taxon>Fungi</taxon>
        <taxon>Fungi incertae sedis</taxon>
        <taxon>Mucoromycota</taxon>
        <taxon>Mucoromycotina</taxon>
        <taxon>Mucoromycetes</taxon>
        <taxon>Mucorales</taxon>
        <taxon>Mucorineae</taxon>
        <taxon>Mucoraceae</taxon>
        <taxon>Apophysomyces</taxon>
    </lineage>
</organism>
<dbReference type="EMBL" id="JABAYA010000221">
    <property type="protein sequence ID" value="KAF7721980.1"/>
    <property type="molecule type" value="Genomic_DNA"/>
</dbReference>
<evidence type="ECO:0008006" key="8">
    <source>
        <dbReference type="Google" id="ProtNLM"/>
    </source>
</evidence>
<dbReference type="InterPro" id="IPR056843">
    <property type="entry name" value="THADA-like_TPR"/>
</dbReference>
<dbReference type="Proteomes" id="UP000605846">
    <property type="component" value="Unassembled WGS sequence"/>
</dbReference>
<evidence type="ECO:0000256" key="1">
    <source>
        <dbReference type="ARBA" id="ARBA00010409"/>
    </source>
</evidence>
<comment type="similarity">
    <text evidence="1">Belongs to the THADA family.</text>
</comment>
<evidence type="ECO:0000259" key="5">
    <source>
        <dbReference type="Pfam" id="PF25151"/>
    </source>
</evidence>
<name>A0A8H7BHH6_9FUNG</name>
<dbReference type="PANTHER" id="PTHR14387">
    <property type="entry name" value="THADA/DEATH RECEPTOR INTERACTING PROTEIN"/>
    <property type="match status" value="1"/>
</dbReference>
<protein>
    <recommendedName>
        <fullName evidence="8">DUF2428 domain-containing protein</fullName>
    </recommendedName>
</protein>
<gene>
    <name evidence="6" type="ORF">EC973_003893</name>
</gene>
<evidence type="ECO:0000256" key="2">
    <source>
        <dbReference type="ARBA" id="ARBA00022694"/>
    </source>
</evidence>
<keyword evidence="7" id="KW-1185">Reference proteome</keyword>
<dbReference type="PANTHER" id="PTHR14387:SF0">
    <property type="entry name" value="DUF2428 DOMAIN-CONTAINING PROTEIN"/>
    <property type="match status" value="1"/>
</dbReference>
<dbReference type="OrthoDB" id="73997at2759"/>
<dbReference type="Pfam" id="PF25151">
    <property type="entry name" value="TPR_Trm732_C"/>
    <property type="match status" value="1"/>
</dbReference>
<evidence type="ECO:0000313" key="7">
    <source>
        <dbReference type="Proteomes" id="UP000605846"/>
    </source>
</evidence>
<dbReference type="GO" id="GO:0005829">
    <property type="term" value="C:cytosol"/>
    <property type="evidence" value="ECO:0007669"/>
    <property type="project" value="TreeGrafter"/>
</dbReference>
<keyword evidence="2" id="KW-0819">tRNA processing</keyword>
<evidence type="ECO:0000313" key="6">
    <source>
        <dbReference type="EMBL" id="KAF7721980.1"/>
    </source>
</evidence>
<feature type="domain" description="DUF2428" evidence="3">
    <location>
        <begin position="1036"/>
        <end position="1295"/>
    </location>
</feature>
<accession>A0A8H7BHH6</accession>
<proteinExistence type="inferred from homology"/>
<evidence type="ECO:0000259" key="4">
    <source>
        <dbReference type="Pfam" id="PF25150"/>
    </source>
</evidence>